<feature type="compositionally biased region" description="Basic and acidic residues" evidence="1">
    <location>
        <begin position="40"/>
        <end position="51"/>
    </location>
</feature>
<feature type="compositionally biased region" description="Basic residues" evidence="1">
    <location>
        <begin position="52"/>
        <end position="62"/>
    </location>
</feature>
<name>A0A4C1UW17_EUMVA</name>
<dbReference type="AlphaFoldDB" id="A0A4C1UW17"/>
<dbReference type="EMBL" id="BGZK01000233">
    <property type="protein sequence ID" value="GBP30430.1"/>
    <property type="molecule type" value="Genomic_DNA"/>
</dbReference>
<protein>
    <submittedName>
        <fullName evidence="2">Uncharacterized protein</fullName>
    </submittedName>
</protein>
<keyword evidence="3" id="KW-1185">Reference proteome</keyword>
<feature type="region of interest" description="Disordered" evidence="1">
    <location>
        <begin position="37"/>
        <end position="62"/>
    </location>
</feature>
<evidence type="ECO:0000313" key="3">
    <source>
        <dbReference type="Proteomes" id="UP000299102"/>
    </source>
</evidence>
<comment type="caution">
    <text evidence="2">The sequence shown here is derived from an EMBL/GenBank/DDBJ whole genome shotgun (WGS) entry which is preliminary data.</text>
</comment>
<organism evidence="2 3">
    <name type="scientific">Eumeta variegata</name>
    <name type="common">Bagworm moth</name>
    <name type="synonym">Eumeta japonica</name>
    <dbReference type="NCBI Taxonomy" id="151549"/>
    <lineage>
        <taxon>Eukaryota</taxon>
        <taxon>Metazoa</taxon>
        <taxon>Ecdysozoa</taxon>
        <taxon>Arthropoda</taxon>
        <taxon>Hexapoda</taxon>
        <taxon>Insecta</taxon>
        <taxon>Pterygota</taxon>
        <taxon>Neoptera</taxon>
        <taxon>Endopterygota</taxon>
        <taxon>Lepidoptera</taxon>
        <taxon>Glossata</taxon>
        <taxon>Ditrysia</taxon>
        <taxon>Tineoidea</taxon>
        <taxon>Psychidae</taxon>
        <taxon>Oiketicinae</taxon>
        <taxon>Eumeta</taxon>
    </lineage>
</organism>
<sequence length="151" mass="16466">MEDQSSIPVAKRATHRAVFGVPIARKRAARATNVNGVDQHGAREATADARGRASRGCRRSRAGGHRRAWTSASYVACAPNSGVKLNEVAIVVLRKYTDAVTTRPLSPFFEFLDPYQFAYGGDDDVLITIILSITHSLTIVSEWVIDKIEGP</sequence>
<accession>A0A4C1UW17</accession>
<gene>
    <name evidence="2" type="ORF">EVAR_20881_1</name>
</gene>
<proteinExistence type="predicted"/>
<evidence type="ECO:0000313" key="2">
    <source>
        <dbReference type="EMBL" id="GBP30430.1"/>
    </source>
</evidence>
<dbReference type="Proteomes" id="UP000299102">
    <property type="component" value="Unassembled WGS sequence"/>
</dbReference>
<reference evidence="2 3" key="1">
    <citation type="journal article" date="2019" name="Commun. Biol.">
        <title>The bagworm genome reveals a unique fibroin gene that provides high tensile strength.</title>
        <authorList>
            <person name="Kono N."/>
            <person name="Nakamura H."/>
            <person name="Ohtoshi R."/>
            <person name="Tomita M."/>
            <person name="Numata K."/>
            <person name="Arakawa K."/>
        </authorList>
    </citation>
    <scope>NUCLEOTIDE SEQUENCE [LARGE SCALE GENOMIC DNA]</scope>
</reference>
<evidence type="ECO:0000256" key="1">
    <source>
        <dbReference type="SAM" id="MobiDB-lite"/>
    </source>
</evidence>